<feature type="transmembrane region" description="Helical" evidence="2">
    <location>
        <begin position="69"/>
        <end position="95"/>
    </location>
</feature>
<name>A0A842JFH6_9ACTN</name>
<protein>
    <submittedName>
        <fullName evidence="4">Uncharacterized protein</fullName>
    </submittedName>
</protein>
<keyword evidence="2" id="KW-0472">Membrane</keyword>
<evidence type="ECO:0000256" key="2">
    <source>
        <dbReference type="SAM" id="Phobius"/>
    </source>
</evidence>
<gene>
    <name evidence="4" type="ORF">H7313_01765</name>
</gene>
<accession>A0A842JFH6</accession>
<evidence type="ECO:0000256" key="3">
    <source>
        <dbReference type="SAM" id="SignalP"/>
    </source>
</evidence>
<keyword evidence="2" id="KW-1133">Transmembrane helix</keyword>
<keyword evidence="5" id="KW-1185">Reference proteome</keyword>
<organism evidence="4 5">
    <name type="scientific">Gordonibacter massiliensis</name>
    <name type="common">ex Traore et al. 2017</name>
    <dbReference type="NCBI Taxonomy" id="1841863"/>
    <lineage>
        <taxon>Bacteria</taxon>
        <taxon>Bacillati</taxon>
        <taxon>Actinomycetota</taxon>
        <taxon>Coriobacteriia</taxon>
        <taxon>Eggerthellales</taxon>
        <taxon>Eggerthellaceae</taxon>
        <taxon>Gordonibacter</taxon>
    </lineage>
</organism>
<sequence>MAVLLVLGAVFCAFGPDAYALEPTSSSEGIAIGVSEPSGAVSDTRSQKPSSSESGSSEDSLDQLAYDMAFVMVVVMLVLGLLSPPALVAVIAFVLTRKRRKEKRMSASAMPPMMAGPPMGSVPADVSYGSPDPQAQFVKFSDEYVEQLARKYESADAEPGAPR</sequence>
<feature type="chain" id="PRO_5032532923" evidence="3">
    <location>
        <begin position="21"/>
        <end position="163"/>
    </location>
</feature>
<dbReference type="AlphaFoldDB" id="A0A842JFH6"/>
<feature type="region of interest" description="Disordered" evidence="1">
    <location>
        <begin position="104"/>
        <end position="128"/>
    </location>
</feature>
<dbReference type="EMBL" id="JACMSE010000001">
    <property type="protein sequence ID" value="MBC2888079.1"/>
    <property type="molecule type" value="Genomic_DNA"/>
</dbReference>
<reference evidence="4 5" key="1">
    <citation type="submission" date="2020-08" db="EMBL/GenBank/DDBJ databases">
        <authorList>
            <person name="Liu C."/>
            <person name="Sun Q."/>
        </authorList>
    </citation>
    <scope>NUCLEOTIDE SEQUENCE [LARGE SCALE GENOMIC DNA]</scope>
    <source>
        <strain evidence="4 5">N22</strain>
    </source>
</reference>
<feature type="compositionally biased region" description="Low complexity" evidence="1">
    <location>
        <begin position="106"/>
        <end position="124"/>
    </location>
</feature>
<dbReference type="RefSeq" id="WP_185904069.1">
    <property type="nucleotide sequence ID" value="NZ_JACMSE010000001.1"/>
</dbReference>
<dbReference type="Proteomes" id="UP000587396">
    <property type="component" value="Unassembled WGS sequence"/>
</dbReference>
<keyword evidence="3" id="KW-0732">Signal</keyword>
<evidence type="ECO:0000313" key="4">
    <source>
        <dbReference type="EMBL" id="MBC2888079.1"/>
    </source>
</evidence>
<proteinExistence type="predicted"/>
<comment type="caution">
    <text evidence="4">The sequence shown here is derived from an EMBL/GenBank/DDBJ whole genome shotgun (WGS) entry which is preliminary data.</text>
</comment>
<feature type="signal peptide" evidence="3">
    <location>
        <begin position="1"/>
        <end position="20"/>
    </location>
</feature>
<evidence type="ECO:0000256" key="1">
    <source>
        <dbReference type="SAM" id="MobiDB-lite"/>
    </source>
</evidence>
<evidence type="ECO:0000313" key="5">
    <source>
        <dbReference type="Proteomes" id="UP000587396"/>
    </source>
</evidence>
<keyword evidence="2" id="KW-0812">Transmembrane</keyword>
<feature type="region of interest" description="Disordered" evidence="1">
    <location>
        <begin position="32"/>
        <end position="59"/>
    </location>
</feature>